<dbReference type="InterPro" id="IPR029058">
    <property type="entry name" value="AB_hydrolase_fold"/>
</dbReference>
<dbReference type="Proteomes" id="UP000276301">
    <property type="component" value="Unassembled WGS sequence"/>
</dbReference>
<dbReference type="Gene3D" id="3.40.50.1820">
    <property type="entry name" value="alpha/beta hydrolase"/>
    <property type="match status" value="1"/>
</dbReference>
<keyword evidence="1" id="KW-0812">Transmembrane</keyword>
<evidence type="ECO:0000256" key="1">
    <source>
        <dbReference type="SAM" id="Phobius"/>
    </source>
</evidence>
<gene>
    <name evidence="2" type="ORF">D4A47_12500</name>
</gene>
<evidence type="ECO:0000313" key="3">
    <source>
        <dbReference type="Proteomes" id="UP000276301"/>
    </source>
</evidence>
<keyword evidence="1" id="KW-0472">Membrane</keyword>
<comment type="caution">
    <text evidence="2">The sequence shown here is derived from an EMBL/GenBank/DDBJ whole genome shotgun (WGS) entry which is preliminary data.</text>
</comment>
<dbReference type="AlphaFoldDB" id="A0A498CSI5"/>
<proteinExistence type="predicted"/>
<dbReference type="EMBL" id="RCHT01000036">
    <property type="protein sequence ID" value="RLL08136.1"/>
    <property type="molecule type" value="Genomic_DNA"/>
</dbReference>
<evidence type="ECO:0000313" key="2">
    <source>
        <dbReference type="EMBL" id="RLL08136.1"/>
    </source>
</evidence>
<feature type="transmembrane region" description="Helical" evidence="1">
    <location>
        <begin position="68"/>
        <end position="87"/>
    </location>
</feature>
<reference evidence="2 3" key="1">
    <citation type="submission" date="2018-10" db="EMBL/GenBank/DDBJ databases">
        <title>Anaerotruncus faecis sp. nov., isolated from human feces.</title>
        <authorList>
            <person name="Wang Y.-J."/>
        </authorList>
    </citation>
    <scope>NUCLEOTIDE SEQUENCE [LARGE SCALE GENOMIC DNA]</scope>
    <source>
        <strain evidence="2 3">22A2-44</strain>
    </source>
</reference>
<sequence length="375" mass="42018">MALRGGLLLLLMQAVFYLWVLPPLSGGLPGWGVPADLAAAFLLVALVILGGALRILFTCRRLGIVKRVLLVLNLWIPVVNLFLMLWLCRAARDEYDHECYREEARRVRAERDVCRTKYPLLLVHGVGFRDLKYFNYWGRIPRELQRNGAAVYYGHQQAWGTIEDNAEAIRAKILEIQTETGCEKVNIIAHSKGGLDARYLITRLGMGEAVASLTTISTPHRGSELLDLLGKLPDGLYHKICGMVDAAFRKVGDRAPDACTASRQLAPAFAEAFNAETPDDPRVSYRSWATVMKNPLSDPLLSIPYFLLRCVRGPNDGLVCIDSAKWGMFGGVLSSRRRRGISHGDIIDLKREDYRGFDVIEWYVGLVSRLRDDGF</sequence>
<accession>A0A498CSI5</accession>
<feature type="transmembrane region" description="Helical" evidence="1">
    <location>
        <begin position="37"/>
        <end position="56"/>
    </location>
</feature>
<keyword evidence="1" id="KW-1133">Transmembrane helix</keyword>
<dbReference type="SUPFAM" id="SSF53474">
    <property type="entry name" value="alpha/beta-Hydrolases"/>
    <property type="match status" value="1"/>
</dbReference>
<protein>
    <submittedName>
        <fullName evidence="2">Triacylglycerol lipase</fullName>
    </submittedName>
</protein>
<name>A0A498CSI5_9FIRM</name>
<organism evidence="2 3">
    <name type="scientific">Anaerotruncus massiliensis</name>
    <name type="common">ex Liu et al. 2021</name>
    <dbReference type="NCBI Taxonomy" id="2321404"/>
    <lineage>
        <taxon>Bacteria</taxon>
        <taxon>Bacillati</taxon>
        <taxon>Bacillota</taxon>
        <taxon>Clostridia</taxon>
        <taxon>Eubacteriales</taxon>
        <taxon>Oscillospiraceae</taxon>
        <taxon>Anaerotruncus</taxon>
    </lineage>
</organism>
<keyword evidence="3" id="KW-1185">Reference proteome</keyword>